<dbReference type="InterPro" id="IPR037523">
    <property type="entry name" value="VOC_core"/>
</dbReference>
<proteinExistence type="predicted"/>
<reference evidence="3 4" key="1">
    <citation type="submission" date="2016-09" db="EMBL/GenBank/DDBJ databases">
        <title>Rhizobium oryziradicis sp. nov., isolated from the root of rice.</title>
        <authorList>
            <person name="Zhao J."/>
            <person name="Zhang X."/>
        </authorList>
    </citation>
    <scope>NUCLEOTIDE SEQUENCE [LARGE SCALE GENOMIC DNA]</scope>
    <source>
        <strain evidence="3 4">14971</strain>
    </source>
</reference>
<evidence type="ECO:0000313" key="3">
    <source>
        <dbReference type="EMBL" id="OLP49676.1"/>
    </source>
</evidence>
<dbReference type="OrthoDB" id="9806945at2"/>
<comment type="caution">
    <text evidence="3">The sequence shown here is derived from an EMBL/GenBank/DDBJ whole genome shotgun (WGS) entry which is preliminary data.</text>
</comment>
<dbReference type="InterPro" id="IPR029068">
    <property type="entry name" value="Glyas_Bleomycin-R_OHBP_Dase"/>
</dbReference>
<sequence length="130" mass="13729">MTATTHPTPTMIILYVDAPPASAAFYEKLFGIAPVELSATFAMFILPHGLVFGLWSRHTVEPAAAGTGGMGGGGELAIRLDTADAVDALHAQWQALGLTMLQAPVELDFGRTFVATDPDGHRIRAFHPSA</sequence>
<evidence type="ECO:0000313" key="5">
    <source>
        <dbReference type="Proteomes" id="UP000544107"/>
    </source>
</evidence>
<evidence type="ECO:0000313" key="2">
    <source>
        <dbReference type="EMBL" id="MBB4006782.1"/>
    </source>
</evidence>
<dbReference type="SUPFAM" id="SSF54593">
    <property type="entry name" value="Glyoxalase/Bleomycin resistance protein/Dihydroxybiphenyl dioxygenase"/>
    <property type="match status" value="1"/>
</dbReference>
<dbReference type="Gene3D" id="3.30.720.120">
    <property type="match status" value="1"/>
</dbReference>
<dbReference type="Proteomes" id="UP000185598">
    <property type="component" value="Unassembled WGS sequence"/>
</dbReference>
<gene>
    <name evidence="3" type="ORF">BJF91_21980</name>
    <name evidence="2" type="ORF">GGQ71_001018</name>
</gene>
<name>A0A1Q9A527_9HYPH</name>
<dbReference type="EMBL" id="MKIN01000022">
    <property type="protein sequence ID" value="OLP49676.1"/>
    <property type="molecule type" value="Genomic_DNA"/>
</dbReference>
<dbReference type="Pfam" id="PF00903">
    <property type="entry name" value="Glyoxalase"/>
    <property type="match status" value="1"/>
</dbReference>
<dbReference type="EMBL" id="JACIED010000001">
    <property type="protein sequence ID" value="MBB4006782.1"/>
    <property type="molecule type" value="Genomic_DNA"/>
</dbReference>
<dbReference type="STRING" id="887144.BJF91_21980"/>
<dbReference type="InterPro" id="IPR026275">
    <property type="entry name" value="Glyoxalase/dOase/EhpR"/>
</dbReference>
<evidence type="ECO:0000259" key="1">
    <source>
        <dbReference type="PROSITE" id="PS51819"/>
    </source>
</evidence>
<accession>A0A1Q9A527</accession>
<dbReference type="Gene3D" id="3.30.720.110">
    <property type="match status" value="1"/>
</dbReference>
<dbReference type="GO" id="GO:0016829">
    <property type="term" value="F:lyase activity"/>
    <property type="evidence" value="ECO:0007669"/>
    <property type="project" value="UniProtKB-KW"/>
</dbReference>
<dbReference type="AlphaFoldDB" id="A0A1Q9A527"/>
<dbReference type="PIRSF" id="PIRSF039020">
    <property type="entry name" value="EhpR"/>
    <property type="match status" value="1"/>
</dbReference>
<protein>
    <submittedName>
        <fullName evidence="3">Drug:proton antiporter</fullName>
    </submittedName>
    <submittedName>
        <fullName evidence="2">Putative enzyme related to lactoylglutathione lyase</fullName>
    </submittedName>
</protein>
<dbReference type="PROSITE" id="PS51819">
    <property type="entry name" value="VOC"/>
    <property type="match status" value="1"/>
</dbReference>
<dbReference type="RefSeq" id="WP_075615462.1">
    <property type="nucleotide sequence ID" value="NZ_JACIED010000001.1"/>
</dbReference>
<feature type="domain" description="VOC" evidence="1">
    <location>
        <begin position="8"/>
        <end position="128"/>
    </location>
</feature>
<dbReference type="Proteomes" id="UP000544107">
    <property type="component" value="Unassembled WGS sequence"/>
</dbReference>
<organism evidence="3 4">
    <name type="scientific">Allorhizobium taibaishanense</name>
    <dbReference type="NCBI Taxonomy" id="887144"/>
    <lineage>
        <taxon>Bacteria</taxon>
        <taxon>Pseudomonadati</taxon>
        <taxon>Pseudomonadota</taxon>
        <taxon>Alphaproteobacteria</taxon>
        <taxon>Hyphomicrobiales</taxon>
        <taxon>Rhizobiaceae</taxon>
        <taxon>Rhizobium/Agrobacterium group</taxon>
        <taxon>Allorhizobium</taxon>
    </lineage>
</organism>
<keyword evidence="4" id="KW-1185">Reference proteome</keyword>
<evidence type="ECO:0000313" key="4">
    <source>
        <dbReference type="Proteomes" id="UP000185598"/>
    </source>
</evidence>
<keyword evidence="2" id="KW-0456">Lyase</keyword>
<dbReference type="InterPro" id="IPR004360">
    <property type="entry name" value="Glyas_Fos-R_dOase_dom"/>
</dbReference>
<reference evidence="2 5" key="2">
    <citation type="submission" date="2020-08" db="EMBL/GenBank/DDBJ databases">
        <title>Genomic Encyclopedia of Type Strains, Phase IV (KMG-IV): sequencing the most valuable type-strain genomes for metagenomic binning, comparative biology and taxonomic classification.</title>
        <authorList>
            <person name="Goeker M."/>
        </authorList>
    </citation>
    <scope>NUCLEOTIDE SEQUENCE [LARGE SCALE GENOMIC DNA]</scope>
    <source>
        <strain evidence="2 5">DSM 100021</strain>
    </source>
</reference>